<keyword evidence="7" id="KW-0325">Glycoprotein</keyword>
<evidence type="ECO:0000313" key="10">
    <source>
        <dbReference type="EMBL" id="KAK0133675.1"/>
    </source>
</evidence>
<dbReference type="EMBL" id="JAOPHQ010005976">
    <property type="protein sequence ID" value="KAK0133675.1"/>
    <property type="molecule type" value="Genomic_DNA"/>
</dbReference>
<reference evidence="10" key="1">
    <citation type="journal article" date="2023" name="Front. Mar. Sci.">
        <title>A new Merluccius polli reference genome to investigate the effects of global change in West African waters.</title>
        <authorList>
            <person name="Mateo J.L."/>
            <person name="Blanco-Fernandez C."/>
            <person name="Garcia-Vazquez E."/>
            <person name="Machado-Schiaffino G."/>
        </authorList>
    </citation>
    <scope>NUCLEOTIDE SEQUENCE</scope>
    <source>
        <strain evidence="10">C29</strain>
        <tissue evidence="10">Fin</tissue>
    </source>
</reference>
<dbReference type="Pfam" id="PF02351">
    <property type="entry name" value="GDNF"/>
    <property type="match status" value="2"/>
</dbReference>
<comment type="caution">
    <text evidence="10">The sequence shown here is derived from an EMBL/GenBank/DDBJ whole genome shotgun (WGS) entry which is preliminary data.</text>
</comment>
<gene>
    <name evidence="10" type="primary">GFRAL</name>
    <name evidence="10" type="ORF">N1851_030810</name>
</gene>
<sequence length="341" mass="37379">MGMLSRSADCLATRDTCISDLCRDTQQQQPAVIAPACGDDGCQIKGLEVCNMSVRAILERFPSLERCMCVWAVEEEEEVEEEVGLCLALQALATQCHQSPAMQKRSAPSDMDWKDSSLIGVAYDRGGSCLERMTLCVRDKVCNQNLVPLLQACSRAGQCNRTRCRGTALRFYGGMPAAVGDLLVMCECEPWEKDCQHMAVTLHSGTCGGDTWSCQEGVSHCLGDWSCRKRLKSFIFKCWNAESVPCGEDDANEECISQMNPALLLGGEAECRAAFLALMGTPVQYPCTCTGLFAGERQRCNTLSNILHNRSHFGHLLYSLIYVVLIVIVLSVTTVILCKSG</sequence>
<organism evidence="10 11">
    <name type="scientific">Merluccius polli</name>
    <name type="common">Benguela hake</name>
    <name type="synonym">Merluccius cadenati</name>
    <dbReference type="NCBI Taxonomy" id="89951"/>
    <lineage>
        <taxon>Eukaryota</taxon>
        <taxon>Metazoa</taxon>
        <taxon>Chordata</taxon>
        <taxon>Craniata</taxon>
        <taxon>Vertebrata</taxon>
        <taxon>Euteleostomi</taxon>
        <taxon>Actinopterygii</taxon>
        <taxon>Neopterygii</taxon>
        <taxon>Teleostei</taxon>
        <taxon>Neoteleostei</taxon>
        <taxon>Acanthomorphata</taxon>
        <taxon>Zeiogadaria</taxon>
        <taxon>Gadariae</taxon>
        <taxon>Gadiformes</taxon>
        <taxon>Gadoidei</taxon>
        <taxon>Merlucciidae</taxon>
        <taxon>Merluccius</taxon>
    </lineage>
</organism>
<evidence type="ECO:0000256" key="3">
    <source>
        <dbReference type="ARBA" id="ARBA00022475"/>
    </source>
</evidence>
<dbReference type="SMART" id="SM00907">
    <property type="entry name" value="GDNF"/>
    <property type="match status" value="2"/>
</dbReference>
<keyword evidence="8" id="KW-1133">Transmembrane helix</keyword>
<evidence type="ECO:0000256" key="6">
    <source>
        <dbReference type="ARBA" id="ARBA00023170"/>
    </source>
</evidence>
<dbReference type="GO" id="GO:0038023">
    <property type="term" value="F:signaling receptor activity"/>
    <property type="evidence" value="ECO:0007669"/>
    <property type="project" value="InterPro"/>
</dbReference>
<dbReference type="GO" id="GO:0009897">
    <property type="term" value="C:external side of plasma membrane"/>
    <property type="evidence" value="ECO:0007669"/>
    <property type="project" value="TreeGrafter"/>
</dbReference>
<keyword evidence="3" id="KW-1003">Cell membrane</keyword>
<comment type="similarity">
    <text evidence="2">Belongs to the GDNFR family.</text>
</comment>
<feature type="domain" description="GDNF/GAS1" evidence="9">
    <location>
        <begin position="129"/>
        <end position="207"/>
    </location>
</feature>
<dbReference type="InterPro" id="IPR016017">
    <property type="entry name" value="GDNF/GAS1"/>
</dbReference>
<evidence type="ECO:0000313" key="11">
    <source>
        <dbReference type="Proteomes" id="UP001174136"/>
    </source>
</evidence>
<accession>A0AA47M4U7</accession>
<dbReference type="GO" id="GO:0007399">
    <property type="term" value="P:nervous system development"/>
    <property type="evidence" value="ECO:0007669"/>
    <property type="project" value="TreeGrafter"/>
</dbReference>
<keyword evidence="6 10" id="KW-0675">Receptor</keyword>
<dbReference type="Proteomes" id="UP001174136">
    <property type="component" value="Unassembled WGS sequence"/>
</dbReference>
<keyword evidence="4" id="KW-0732">Signal</keyword>
<comment type="subcellular location">
    <subcellularLocation>
        <location evidence="1">Cell membrane</location>
    </subcellularLocation>
</comment>
<keyword evidence="11" id="KW-1185">Reference proteome</keyword>
<name>A0AA47M4U7_MERPO</name>
<evidence type="ECO:0000256" key="1">
    <source>
        <dbReference type="ARBA" id="ARBA00004236"/>
    </source>
</evidence>
<evidence type="ECO:0000256" key="4">
    <source>
        <dbReference type="ARBA" id="ARBA00022729"/>
    </source>
</evidence>
<evidence type="ECO:0000256" key="7">
    <source>
        <dbReference type="ARBA" id="ARBA00023180"/>
    </source>
</evidence>
<evidence type="ECO:0000259" key="9">
    <source>
        <dbReference type="SMART" id="SM00907"/>
    </source>
</evidence>
<dbReference type="InterPro" id="IPR003438">
    <property type="entry name" value="GDNF_rcpt"/>
</dbReference>
<keyword evidence="5 8" id="KW-0472">Membrane</keyword>
<evidence type="ECO:0000256" key="8">
    <source>
        <dbReference type="SAM" id="Phobius"/>
    </source>
</evidence>
<dbReference type="PANTHER" id="PTHR10269">
    <property type="entry name" value="GDNF RECEPTOR ALPHA"/>
    <property type="match status" value="1"/>
</dbReference>
<evidence type="ECO:0000256" key="2">
    <source>
        <dbReference type="ARBA" id="ARBA00005961"/>
    </source>
</evidence>
<dbReference type="InterPro" id="IPR037193">
    <property type="entry name" value="GDNF_alpha"/>
</dbReference>
<dbReference type="SUPFAM" id="SSF110035">
    <property type="entry name" value="GDNF receptor-like"/>
    <property type="match status" value="2"/>
</dbReference>
<dbReference type="AlphaFoldDB" id="A0AA47M4U7"/>
<dbReference type="PANTHER" id="PTHR10269:SF1">
    <property type="entry name" value="GDNF FAMILY RECEPTOR ALPHA-LIKE"/>
    <property type="match status" value="1"/>
</dbReference>
<feature type="transmembrane region" description="Helical" evidence="8">
    <location>
        <begin position="316"/>
        <end position="338"/>
    </location>
</feature>
<proteinExistence type="inferred from homology"/>
<feature type="domain" description="GDNF/GAS1" evidence="9">
    <location>
        <begin position="214"/>
        <end position="311"/>
    </location>
</feature>
<dbReference type="GO" id="GO:0043235">
    <property type="term" value="C:receptor complex"/>
    <property type="evidence" value="ECO:0007669"/>
    <property type="project" value="TreeGrafter"/>
</dbReference>
<keyword evidence="8" id="KW-0812">Transmembrane</keyword>
<protein>
    <submittedName>
        <fullName evidence="10">GDNF family receptor alpha-like</fullName>
    </submittedName>
</protein>
<evidence type="ECO:0000256" key="5">
    <source>
        <dbReference type="ARBA" id="ARBA00023136"/>
    </source>
</evidence>
<dbReference type="GO" id="GO:0007169">
    <property type="term" value="P:cell surface receptor protein tyrosine kinase signaling pathway"/>
    <property type="evidence" value="ECO:0007669"/>
    <property type="project" value="UniProtKB-ARBA"/>
</dbReference>